<dbReference type="PANTHER" id="PTHR21666">
    <property type="entry name" value="PEPTIDASE-RELATED"/>
    <property type="match status" value="1"/>
</dbReference>
<dbReference type="InterPro" id="IPR050570">
    <property type="entry name" value="Cell_wall_metabolism_enzyme"/>
</dbReference>
<dbReference type="GO" id="GO:0004222">
    <property type="term" value="F:metalloendopeptidase activity"/>
    <property type="evidence" value="ECO:0007669"/>
    <property type="project" value="TreeGrafter"/>
</dbReference>
<organism evidence="4 5">
    <name type="scientific">Leucobacter tardus</name>
    <dbReference type="NCBI Taxonomy" id="501483"/>
    <lineage>
        <taxon>Bacteria</taxon>
        <taxon>Bacillati</taxon>
        <taxon>Actinomycetota</taxon>
        <taxon>Actinomycetes</taxon>
        <taxon>Micrococcales</taxon>
        <taxon>Microbacteriaceae</taxon>
        <taxon>Leucobacter</taxon>
    </lineage>
</organism>
<dbReference type="InterPro" id="IPR016047">
    <property type="entry name" value="M23ase_b-sheet_dom"/>
</dbReference>
<dbReference type="RefSeq" id="WP_208238145.1">
    <property type="nucleotide sequence ID" value="NZ_BAAAQU010000001.1"/>
</dbReference>
<sequence>MGIRLRHPVPRARMTDTYGWRGAIPGVVAAQLHNGQDWAANAGTRILAAHDGWVAFNGWDPQGGGWLIEIRDDSGFATRYAHMNVPSHLAYGQRVKAGQKVGEVGATGWATGPHLHFILRLASGATTDPLAFIVNLSAAPAKPKPKPTPKPKPKPLKFPEEDEDMPTRTMVRVDPRFKTEYTLSHPSIGLDLNGSQMRKSGNVNIYRGFMVTTSPSIGKAWCRMYGVGAGVAHCRLNRADYINAQSEARRLSQQINR</sequence>
<dbReference type="InterPro" id="IPR011055">
    <property type="entry name" value="Dup_hybrid_motif"/>
</dbReference>
<reference evidence="4" key="1">
    <citation type="submission" date="2021-03" db="EMBL/GenBank/DDBJ databases">
        <title>Leucobacter chromiisoli sp. nov., isolated from chromium-containing soil of chemical plant.</title>
        <authorList>
            <person name="Xu Z."/>
        </authorList>
    </citation>
    <scope>NUCLEOTIDE SEQUENCE</scope>
    <source>
        <strain evidence="4">K 70/01</strain>
    </source>
</reference>
<feature type="compositionally biased region" description="Basic residues" evidence="2">
    <location>
        <begin position="143"/>
        <end position="155"/>
    </location>
</feature>
<feature type="region of interest" description="Disordered" evidence="2">
    <location>
        <begin position="141"/>
        <end position="164"/>
    </location>
</feature>
<evidence type="ECO:0000256" key="1">
    <source>
        <dbReference type="ARBA" id="ARBA00022729"/>
    </source>
</evidence>
<dbReference type="Proteomes" id="UP000668403">
    <property type="component" value="Unassembled WGS sequence"/>
</dbReference>
<dbReference type="Gene3D" id="2.70.70.10">
    <property type="entry name" value="Glucose Permease (Domain IIA)"/>
    <property type="match status" value="1"/>
</dbReference>
<feature type="domain" description="M23ase beta-sheet core" evidence="3">
    <location>
        <begin position="32"/>
        <end position="121"/>
    </location>
</feature>
<protein>
    <submittedName>
        <fullName evidence="4">M23 family metallopeptidase</fullName>
    </submittedName>
</protein>
<dbReference type="Pfam" id="PF01551">
    <property type="entry name" value="Peptidase_M23"/>
    <property type="match status" value="1"/>
</dbReference>
<proteinExistence type="predicted"/>
<evidence type="ECO:0000313" key="5">
    <source>
        <dbReference type="Proteomes" id="UP000668403"/>
    </source>
</evidence>
<gene>
    <name evidence="4" type="ORF">J4H85_06905</name>
</gene>
<dbReference type="CDD" id="cd12797">
    <property type="entry name" value="M23_peptidase"/>
    <property type="match status" value="1"/>
</dbReference>
<comment type="caution">
    <text evidence="4">The sequence shown here is derived from an EMBL/GenBank/DDBJ whole genome shotgun (WGS) entry which is preliminary data.</text>
</comment>
<evidence type="ECO:0000256" key="2">
    <source>
        <dbReference type="SAM" id="MobiDB-lite"/>
    </source>
</evidence>
<name>A0A939QGI7_9MICO</name>
<evidence type="ECO:0000313" key="4">
    <source>
        <dbReference type="EMBL" id="MBO2989723.1"/>
    </source>
</evidence>
<dbReference type="PANTHER" id="PTHR21666:SF289">
    <property type="entry name" value="L-ALA--D-GLU ENDOPEPTIDASE"/>
    <property type="match status" value="1"/>
</dbReference>
<dbReference type="AlphaFoldDB" id="A0A939QGI7"/>
<keyword evidence="5" id="KW-1185">Reference proteome</keyword>
<keyword evidence="1" id="KW-0732">Signal</keyword>
<evidence type="ECO:0000259" key="3">
    <source>
        <dbReference type="Pfam" id="PF01551"/>
    </source>
</evidence>
<accession>A0A939QGI7</accession>
<dbReference type="SUPFAM" id="SSF51261">
    <property type="entry name" value="Duplicated hybrid motif"/>
    <property type="match status" value="1"/>
</dbReference>
<dbReference type="EMBL" id="JAGFBF010000004">
    <property type="protein sequence ID" value="MBO2989723.1"/>
    <property type="molecule type" value="Genomic_DNA"/>
</dbReference>